<evidence type="ECO:0000259" key="7">
    <source>
        <dbReference type="PROSITE" id="PS50110"/>
    </source>
</evidence>
<keyword evidence="1 5" id="KW-0597">Phosphoprotein</keyword>
<feature type="domain" description="HTH araC/xylS-type" evidence="6">
    <location>
        <begin position="154"/>
        <end position="253"/>
    </location>
</feature>
<sequence>MKKHQFRLLVIEDDADLRDYVVDNLRQSYEVFQAADGKEGWDKVFSCDPNLVISDIKLPLIDGIQLTKKIKSDKRTQHLPVILLTALNREEDQIKGLNSGANDYLIKPFNFDILHIKVRNLLALTDMFKNSYGEQIIVAQVDADIKSSGDKFLSMAINYIETNIKSPKLSVADLSAHLGRSRVALYNRILELTGKPPVEFIRSYKLEKAADLLIKSDIAVSQIAMETGFATAHYFSKSFKDKFGVLPSEYRAANLKSANS</sequence>
<dbReference type="Proteomes" id="UP000606600">
    <property type="component" value="Unassembled WGS sequence"/>
</dbReference>
<dbReference type="EMBL" id="JACWMY010000002">
    <property type="protein sequence ID" value="MBD1363127.1"/>
    <property type="molecule type" value="Genomic_DNA"/>
</dbReference>
<dbReference type="SUPFAM" id="SSF46689">
    <property type="entry name" value="Homeodomain-like"/>
    <property type="match status" value="1"/>
</dbReference>
<reference evidence="8 9" key="1">
    <citation type="submission" date="2020-09" db="EMBL/GenBank/DDBJ databases">
        <title>Novel species of Mucilaginibacter isolated from a glacier on the Tibetan Plateau.</title>
        <authorList>
            <person name="Liu Q."/>
            <person name="Xin Y.-H."/>
        </authorList>
    </citation>
    <scope>NUCLEOTIDE SEQUENCE [LARGE SCALE GENOMIC DNA]</scope>
    <source>
        <strain evidence="8 9">ZT4R22</strain>
    </source>
</reference>
<dbReference type="InterPro" id="IPR001789">
    <property type="entry name" value="Sig_transdc_resp-reg_receiver"/>
</dbReference>
<dbReference type="PANTHER" id="PTHR43547">
    <property type="entry name" value="TWO-COMPONENT HISTIDINE KINASE"/>
    <property type="match status" value="1"/>
</dbReference>
<keyword evidence="4" id="KW-0804">Transcription</keyword>
<dbReference type="Gene3D" id="3.40.50.2300">
    <property type="match status" value="1"/>
</dbReference>
<dbReference type="SMART" id="SM00448">
    <property type="entry name" value="REC"/>
    <property type="match status" value="1"/>
</dbReference>
<evidence type="ECO:0000313" key="9">
    <source>
        <dbReference type="Proteomes" id="UP000606600"/>
    </source>
</evidence>
<gene>
    <name evidence="8" type="ORF">IDJ77_04820</name>
</gene>
<dbReference type="PROSITE" id="PS00041">
    <property type="entry name" value="HTH_ARAC_FAMILY_1"/>
    <property type="match status" value="1"/>
</dbReference>
<dbReference type="InterPro" id="IPR018062">
    <property type="entry name" value="HTH_AraC-typ_CS"/>
</dbReference>
<evidence type="ECO:0000256" key="3">
    <source>
        <dbReference type="ARBA" id="ARBA00023125"/>
    </source>
</evidence>
<proteinExistence type="predicted"/>
<dbReference type="Gene3D" id="1.10.10.60">
    <property type="entry name" value="Homeodomain-like"/>
    <property type="match status" value="1"/>
</dbReference>
<accession>A0ABR7WNR3</accession>
<dbReference type="InterPro" id="IPR011006">
    <property type="entry name" value="CheY-like_superfamily"/>
</dbReference>
<evidence type="ECO:0000313" key="8">
    <source>
        <dbReference type="EMBL" id="MBD1363127.1"/>
    </source>
</evidence>
<evidence type="ECO:0000256" key="2">
    <source>
        <dbReference type="ARBA" id="ARBA00023015"/>
    </source>
</evidence>
<dbReference type="PROSITE" id="PS01124">
    <property type="entry name" value="HTH_ARAC_FAMILY_2"/>
    <property type="match status" value="1"/>
</dbReference>
<dbReference type="RefSeq" id="WP_191187797.1">
    <property type="nucleotide sequence ID" value="NZ_JACWMY010000002.1"/>
</dbReference>
<keyword evidence="2" id="KW-0805">Transcription regulation</keyword>
<comment type="caution">
    <text evidence="8">The sequence shown here is derived from an EMBL/GenBank/DDBJ whole genome shotgun (WGS) entry which is preliminary data.</text>
</comment>
<dbReference type="PROSITE" id="PS50110">
    <property type="entry name" value="RESPONSE_REGULATORY"/>
    <property type="match status" value="1"/>
</dbReference>
<keyword evidence="9" id="KW-1185">Reference proteome</keyword>
<dbReference type="PRINTS" id="PR00032">
    <property type="entry name" value="HTHARAC"/>
</dbReference>
<dbReference type="PANTHER" id="PTHR43547:SF2">
    <property type="entry name" value="HYBRID SIGNAL TRANSDUCTION HISTIDINE KINASE C"/>
    <property type="match status" value="1"/>
</dbReference>
<dbReference type="Pfam" id="PF00072">
    <property type="entry name" value="Response_reg"/>
    <property type="match status" value="1"/>
</dbReference>
<organism evidence="8 9">
    <name type="scientific">Mucilaginibacter pankratovii</name>
    <dbReference type="NCBI Taxonomy" id="2772110"/>
    <lineage>
        <taxon>Bacteria</taxon>
        <taxon>Pseudomonadati</taxon>
        <taxon>Bacteroidota</taxon>
        <taxon>Sphingobacteriia</taxon>
        <taxon>Sphingobacteriales</taxon>
        <taxon>Sphingobacteriaceae</taxon>
        <taxon>Mucilaginibacter</taxon>
    </lineage>
</organism>
<feature type="modified residue" description="4-aspartylphosphate" evidence="5">
    <location>
        <position position="55"/>
    </location>
</feature>
<feature type="domain" description="Response regulatory" evidence="7">
    <location>
        <begin position="7"/>
        <end position="122"/>
    </location>
</feature>
<evidence type="ECO:0000256" key="1">
    <source>
        <dbReference type="ARBA" id="ARBA00022553"/>
    </source>
</evidence>
<evidence type="ECO:0000256" key="4">
    <source>
        <dbReference type="ARBA" id="ARBA00023163"/>
    </source>
</evidence>
<evidence type="ECO:0000259" key="6">
    <source>
        <dbReference type="PROSITE" id="PS01124"/>
    </source>
</evidence>
<protein>
    <submittedName>
        <fullName evidence="8">Response regulator</fullName>
    </submittedName>
</protein>
<dbReference type="InterPro" id="IPR018060">
    <property type="entry name" value="HTH_AraC"/>
</dbReference>
<dbReference type="CDD" id="cd17574">
    <property type="entry name" value="REC_OmpR"/>
    <property type="match status" value="1"/>
</dbReference>
<dbReference type="InterPro" id="IPR020449">
    <property type="entry name" value="Tscrpt_reg_AraC-type_HTH"/>
</dbReference>
<dbReference type="SUPFAM" id="SSF52172">
    <property type="entry name" value="CheY-like"/>
    <property type="match status" value="1"/>
</dbReference>
<dbReference type="Pfam" id="PF12833">
    <property type="entry name" value="HTH_18"/>
    <property type="match status" value="1"/>
</dbReference>
<dbReference type="InterPro" id="IPR009057">
    <property type="entry name" value="Homeodomain-like_sf"/>
</dbReference>
<evidence type="ECO:0000256" key="5">
    <source>
        <dbReference type="PROSITE-ProRule" id="PRU00169"/>
    </source>
</evidence>
<name>A0ABR7WNR3_9SPHI</name>
<keyword evidence="3" id="KW-0238">DNA-binding</keyword>
<dbReference type="SMART" id="SM00342">
    <property type="entry name" value="HTH_ARAC"/>
    <property type="match status" value="1"/>
</dbReference>